<evidence type="ECO:0000313" key="1">
    <source>
        <dbReference type="EMBL" id="RDY65820.1"/>
    </source>
</evidence>
<accession>A0A3D8V8Q5</accession>
<gene>
    <name evidence="1" type="ORF">DX912_15195</name>
</gene>
<protein>
    <recommendedName>
        <fullName evidence="3">YCII-related domain-containing protein</fullName>
    </recommendedName>
</protein>
<keyword evidence="2" id="KW-1185">Reference proteome</keyword>
<dbReference type="EMBL" id="QTJR01000013">
    <property type="protein sequence ID" value="RDY65820.1"/>
    <property type="molecule type" value="Genomic_DNA"/>
</dbReference>
<dbReference type="RefSeq" id="WP_115843801.1">
    <property type="nucleotide sequence ID" value="NZ_CP183976.1"/>
</dbReference>
<dbReference type="AlphaFoldDB" id="A0A3D8V8Q5"/>
<sequence>MKRFLAVFLGTPASLDAWKALPEDERNRREQDGMAAWGDWVKKHEKAIVDHGSPLGKTKRIDARGISDIRNELAAWTVVGADSHDAAARMFEGHPHFSIFPGDAVEVMECLPMPEAPKE</sequence>
<comment type="caution">
    <text evidence="1">The sequence shown here is derived from an EMBL/GenBank/DDBJ whole genome shotgun (WGS) entry which is preliminary data.</text>
</comment>
<organism evidence="1 2">
    <name type="scientific">Lysobacter soli</name>
    <dbReference type="NCBI Taxonomy" id="453783"/>
    <lineage>
        <taxon>Bacteria</taxon>
        <taxon>Pseudomonadati</taxon>
        <taxon>Pseudomonadota</taxon>
        <taxon>Gammaproteobacteria</taxon>
        <taxon>Lysobacterales</taxon>
        <taxon>Lysobacteraceae</taxon>
        <taxon>Lysobacter</taxon>
    </lineage>
</organism>
<proteinExistence type="predicted"/>
<evidence type="ECO:0000313" key="2">
    <source>
        <dbReference type="Proteomes" id="UP000256829"/>
    </source>
</evidence>
<name>A0A3D8V8Q5_9GAMM</name>
<reference evidence="1 2" key="1">
    <citation type="submission" date="2018-08" db="EMBL/GenBank/DDBJ databases">
        <title>Lysobacter soli KCTC 22011, whole genome shotgun sequence.</title>
        <authorList>
            <person name="Zhang X."/>
            <person name="Feng G."/>
            <person name="Zhu H."/>
        </authorList>
    </citation>
    <scope>NUCLEOTIDE SEQUENCE [LARGE SCALE GENOMIC DNA]</scope>
    <source>
        <strain evidence="1 2">KCTC 22011</strain>
    </source>
</reference>
<evidence type="ECO:0008006" key="3">
    <source>
        <dbReference type="Google" id="ProtNLM"/>
    </source>
</evidence>
<dbReference type="Proteomes" id="UP000256829">
    <property type="component" value="Unassembled WGS sequence"/>
</dbReference>